<dbReference type="STRING" id="589865.DaAHT2_1648"/>
<keyword evidence="3" id="KW-1185">Reference proteome</keyword>
<dbReference type="OrthoDB" id="9801841at2"/>
<gene>
    <name evidence="2" type="ordered locus">DaAHT2_1648</name>
</gene>
<dbReference type="EMBL" id="CP001940">
    <property type="protein sequence ID" value="ADH86341.1"/>
    <property type="molecule type" value="Genomic_DNA"/>
</dbReference>
<organism evidence="2 3">
    <name type="scientific">Desulfurivibrio alkaliphilus (strain DSM 19089 / UNIQEM U267 / AHT2)</name>
    <dbReference type="NCBI Taxonomy" id="589865"/>
    <lineage>
        <taxon>Bacteria</taxon>
        <taxon>Pseudomonadati</taxon>
        <taxon>Thermodesulfobacteriota</taxon>
        <taxon>Desulfobulbia</taxon>
        <taxon>Desulfobulbales</taxon>
        <taxon>Desulfobulbaceae</taxon>
        <taxon>Desulfurivibrio</taxon>
    </lineage>
</organism>
<evidence type="ECO:0000259" key="1">
    <source>
        <dbReference type="Pfam" id="PF07603"/>
    </source>
</evidence>
<dbReference type="InParanoid" id="D6Z466"/>
<dbReference type="KEGG" id="dak:DaAHT2_1648"/>
<sequence>MGLAEKLGAGAPTEIGIDWDITPADTFGIFESWGGKFRVRSKSERYYYFYIDGWADPPRLLFVERGVKHARILAHIMAPQELIDTCVAGQGKGLLDKHYAINEELKQWLVTNVLEGGPPSLVVPHVPVEEPESMDSGLPGPAELPAPRERLQLRRTPDFVAEEGIPELLEKFNFFDAQRRPSGSCRAMLVDNGDGLTVSDLKGGTMWQRGGCDITNHRHVAEYIEELNQQHFAGYDDWRLPTMEEALALLGPERNRKGLLISQAFSQEQPFIFLADQRKPGGFWFIDFKQGTVFWASGTIPGGFGRAVRTL</sequence>
<dbReference type="HOGENOM" id="CLU_882037_0_0_7"/>
<dbReference type="Proteomes" id="UP000001508">
    <property type="component" value="Chromosome"/>
</dbReference>
<dbReference type="RefSeq" id="WP_013163868.1">
    <property type="nucleotide sequence ID" value="NC_014216.1"/>
</dbReference>
<dbReference type="NCBIfam" id="NF045682">
    <property type="entry name" value="DVU0772_fam"/>
    <property type="match status" value="1"/>
</dbReference>
<dbReference type="AlphaFoldDB" id="D6Z466"/>
<accession>D6Z466</accession>
<protein>
    <recommendedName>
        <fullName evidence="1">Lcl C-terminal domain-containing protein</fullName>
    </recommendedName>
</protein>
<evidence type="ECO:0000313" key="2">
    <source>
        <dbReference type="EMBL" id="ADH86341.1"/>
    </source>
</evidence>
<reference evidence="3" key="1">
    <citation type="submission" date="2010-02" db="EMBL/GenBank/DDBJ databases">
        <title>Complete sequence of Desulfurivibrio alkaliphilus AHT2.</title>
        <authorList>
            <consortium name="US DOE Joint Genome Institute"/>
            <person name="Pitluck S."/>
            <person name="Chertkov O."/>
            <person name="Detter J.C."/>
            <person name="Han C."/>
            <person name="Tapia R."/>
            <person name="Larimer F."/>
            <person name="Land M."/>
            <person name="Hauser L."/>
            <person name="Kyrpides N."/>
            <person name="Mikhailova N."/>
            <person name="Sorokin D.Y."/>
            <person name="Muyzer G."/>
            <person name="Woyke T."/>
        </authorList>
    </citation>
    <scope>NUCLEOTIDE SEQUENCE [LARGE SCALE GENOMIC DNA]</scope>
    <source>
        <strain evidence="3">DSM 19089 / UNIQEM U267 / AHT2</strain>
    </source>
</reference>
<dbReference type="eggNOG" id="COG0515">
    <property type="taxonomic scope" value="Bacteria"/>
</dbReference>
<proteinExistence type="predicted"/>
<dbReference type="InterPro" id="IPR059223">
    <property type="entry name" value="DVU0772-like"/>
</dbReference>
<dbReference type="InterPro" id="IPR011460">
    <property type="entry name" value="Lcl_C"/>
</dbReference>
<dbReference type="Pfam" id="PF07603">
    <property type="entry name" value="Lcl_C"/>
    <property type="match status" value="1"/>
</dbReference>
<evidence type="ECO:0000313" key="3">
    <source>
        <dbReference type="Proteomes" id="UP000001508"/>
    </source>
</evidence>
<feature type="domain" description="Lcl C-terminal" evidence="1">
    <location>
        <begin position="197"/>
        <end position="309"/>
    </location>
</feature>
<name>D6Z466_DESAT</name>